<reference evidence="9" key="1">
    <citation type="submission" date="2022-08" db="EMBL/GenBank/DDBJ databases">
        <authorList>
            <person name="Tistechok S."/>
            <person name="Samborskyy M."/>
            <person name="Roman I."/>
        </authorList>
    </citation>
    <scope>NUCLEOTIDE SEQUENCE</scope>
    <source>
        <strain evidence="9">DSM 103496</strain>
    </source>
</reference>
<evidence type="ECO:0000259" key="8">
    <source>
        <dbReference type="Pfam" id="PF09335"/>
    </source>
</evidence>
<gene>
    <name evidence="9" type="ORF">NZH93_20845</name>
</gene>
<evidence type="ECO:0000256" key="6">
    <source>
        <dbReference type="ARBA" id="ARBA00023136"/>
    </source>
</evidence>
<evidence type="ECO:0000256" key="3">
    <source>
        <dbReference type="ARBA" id="ARBA00022475"/>
    </source>
</evidence>
<feature type="transmembrane region" description="Helical" evidence="7">
    <location>
        <begin position="132"/>
        <end position="155"/>
    </location>
</feature>
<evidence type="ECO:0000256" key="1">
    <source>
        <dbReference type="ARBA" id="ARBA00004651"/>
    </source>
</evidence>
<comment type="similarity">
    <text evidence="2 7">Belongs to the TVP38/TMEM64 family.</text>
</comment>
<dbReference type="EMBL" id="JANYMP010000009">
    <property type="protein sequence ID" value="MCS7479318.1"/>
    <property type="molecule type" value="Genomic_DNA"/>
</dbReference>
<dbReference type="PANTHER" id="PTHR12677">
    <property type="entry name" value="GOLGI APPARATUS MEMBRANE PROTEIN TVP38-RELATED"/>
    <property type="match status" value="1"/>
</dbReference>
<keyword evidence="4 7" id="KW-0812">Transmembrane</keyword>
<feature type="transmembrane region" description="Helical" evidence="7">
    <location>
        <begin position="162"/>
        <end position="183"/>
    </location>
</feature>
<name>A0A9X2VPZ7_9PSEU</name>
<accession>A0A9X2VPZ7</accession>
<proteinExistence type="inferred from homology"/>
<sequence>MRSTVVERLVRSPWPRPVLLVVLLVAAVALALTNGLDAVDAAKAWVADLGVLGPVAFVVLCAVATMGFLPVSVLCAVSGLLFGPVLGVPVVWTGAVLGAAGSFLVGRGLSKDAVERLAGKRMASVNALLDRYGAATVFVLRLLPLGPFALLNYVLAVTSLPLRAFLLGTGAGIVPGVVVYTALGGTAEDPSSPVFLLSVGALVAMTVVGAVVARRVAKRTPVVEPAPQEIA</sequence>
<dbReference type="InterPro" id="IPR032816">
    <property type="entry name" value="VTT_dom"/>
</dbReference>
<dbReference type="Pfam" id="PF09335">
    <property type="entry name" value="VTT_dom"/>
    <property type="match status" value="1"/>
</dbReference>
<comment type="caution">
    <text evidence="9">The sequence shown here is derived from an EMBL/GenBank/DDBJ whole genome shotgun (WGS) entry which is preliminary data.</text>
</comment>
<evidence type="ECO:0000256" key="2">
    <source>
        <dbReference type="ARBA" id="ARBA00008640"/>
    </source>
</evidence>
<dbReference type="AlphaFoldDB" id="A0A9X2VPZ7"/>
<dbReference type="GO" id="GO:0005886">
    <property type="term" value="C:plasma membrane"/>
    <property type="evidence" value="ECO:0007669"/>
    <property type="project" value="UniProtKB-SubCell"/>
</dbReference>
<dbReference type="PANTHER" id="PTHR12677:SF59">
    <property type="entry name" value="GOLGI APPARATUS MEMBRANE PROTEIN TVP38-RELATED"/>
    <property type="match status" value="1"/>
</dbReference>
<dbReference type="RefSeq" id="WP_259624819.1">
    <property type="nucleotide sequence ID" value="NZ_JANYMP010000009.1"/>
</dbReference>
<dbReference type="InterPro" id="IPR015414">
    <property type="entry name" value="TMEM64"/>
</dbReference>
<keyword evidence="6 7" id="KW-0472">Membrane</keyword>
<keyword evidence="10" id="KW-1185">Reference proteome</keyword>
<evidence type="ECO:0000313" key="10">
    <source>
        <dbReference type="Proteomes" id="UP001141259"/>
    </source>
</evidence>
<organism evidence="9 10">
    <name type="scientific">Umezawaea endophytica</name>
    <dbReference type="NCBI Taxonomy" id="1654476"/>
    <lineage>
        <taxon>Bacteria</taxon>
        <taxon>Bacillati</taxon>
        <taxon>Actinomycetota</taxon>
        <taxon>Actinomycetes</taxon>
        <taxon>Pseudonocardiales</taxon>
        <taxon>Pseudonocardiaceae</taxon>
        <taxon>Umezawaea</taxon>
    </lineage>
</organism>
<feature type="domain" description="VTT" evidence="8">
    <location>
        <begin position="69"/>
        <end position="184"/>
    </location>
</feature>
<comment type="subcellular location">
    <subcellularLocation>
        <location evidence="1 7">Cell membrane</location>
        <topology evidence="1 7">Multi-pass membrane protein</topology>
    </subcellularLocation>
</comment>
<evidence type="ECO:0000256" key="7">
    <source>
        <dbReference type="RuleBase" id="RU366058"/>
    </source>
</evidence>
<dbReference type="Proteomes" id="UP001141259">
    <property type="component" value="Unassembled WGS sequence"/>
</dbReference>
<evidence type="ECO:0000256" key="5">
    <source>
        <dbReference type="ARBA" id="ARBA00022989"/>
    </source>
</evidence>
<keyword evidence="5 7" id="KW-1133">Transmembrane helix</keyword>
<feature type="transmembrane region" description="Helical" evidence="7">
    <location>
        <begin position="195"/>
        <end position="213"/>
    </location>
</feature>
<keyword evidence="3 7" id="KW-1003">Cell membrane</keyword>
<evidence type="ECO:0000256" key="4">
    <source>
        <dbReference type="ARBA" id="ARBA00022692"/>
    </source>
</evidence>
<evidence type="ECO:0000313" key="9">
    <source>
        <dbReference type="EMBL" id="MCS7479318.1"/>
    </source>
</evidence>
<feature type="transmembrane region" description="Helical" evidence="7">
    <location>
        <begin position="51"/>
        <end position="74"/>
    </location>
</feature>
<protein>
    <recommendedName>
        <fullName evidence="7">TVP38/TMEM64 family membrane protein</fullName>
    </recommendedName>
</protein>
<feature type="transmembrane region" description="Helical" evidence="7">
    <location>
        <begin position="81"/>
        <end position="105"/>
    </location>
</feature>